<keyword evidence="4 6" id="KW-1133">Transmembrane helix</keyword>
<dbReference type="Proteomes" id="UP000006732">
    <property type="component" value="Chromosome"/>
</dbReference>
<dbReference type="PANTHER" id="PTHR33529:SF6">
    <property type="entry name" value="YJGP_YJGQ FAMILY PERMEASE"/>
    <property type="match status" value="1"/>
</dbReference>
<evidence type="ECO:0000313" key="8">
    <source>
        <dbReference type="Proteomes" id="UP000006732"/>
    </source>
</evidence>
<gene>
    <name evidence="7" type="ordered locus">Ppro_1638</name>
</gene>
<sequence>MKRTLYLSIIREITSLFLLGLGIFTLVLLMGRMIKLTEMVISRGVALADMGRMIICLMPSFLVYTIPMAFLLAVLLTFGRLSADSEITVMKACGISLVQIMPPVLLCALVAATLGLYAGVVGVPWGNRAFAAMSFDMLSQNVSSTIREKVFWDDIPGIVLYTDHYDEERHTLSGVVINDERNASRPLTIFASSGLVAGGANPRDVRLILRSGSIHAQGRGGEYRLIHFAEYVMNIAAPGGTDTVTRAPREMTVTELHRSIASPSTQPKLRKKMATEMHSRFALPFASLVFAVLAVPLGLQNRRSARSFGFAISIGVLLAYYILLSLLGTMAEKGSFPAPLALWIPNMVFLVLGWVLLRLASQERSLTLPSVEKLRGLLRRSP</sequence>
<dbReference type="RefSeq" id="WP_011735531.1">
    <property type="nucleotide sequence ID" value="NC_008609.1"/>
</dbReference>
<evidence type="ECO:0000256" key="5">
    <source>
        <dbReference type="ARBA" id="ARBA00023136"/>
    </source>
</evidence>
<dbReference type="Pfam" id="PF03739">
    <property type="entry name" value="LptF_LptG"/>
    <property type="match status" value="1"/>
</dbReference>
<feature type="transmembrane region" description="Helical" evidence="6">
    <location>
        <begin position="340"/>
        <end position="360"/>
    </location>
</feature>
<evidence type="ECO:0000256" key="3">
    <source>
        <dbReference type="ARBA" id="ARBA00022692"/>
    </source>
</evidence>
<dbReference type="STRING" id="338966.Ppro_1638"/>
<dbReference type="AlphaFoldDB" id="A1API3"/>
<evidence type="ECO:0000256" key="4">
    <source>
        <dbReference type="ARBA" id="ARBA00022989"/>
    </source>
</evidence>
<feature type="transmembrane region" description="Helical" evidence="6">
    <location>
        <begin position="100"/>
        <end position="125"/>
    </location>
</feature>
<dbReference type="HOGENOM" id="CLU_028799_3_0_7"/>
<evidence type="ECO:0000256" key="6">
    <source>
        <dbReference type="SAM" id="Phobius"/>
    </source>
</evidence>
<dbReference type="KEGG" id="ppd:Ppro_1638"/>
<proteinExistence type="predicted"/>
<feature type="transmembrane region" description="Helical" evidence="6">
    <location>
        <begin position="54"/>
        <end position="80"/>
    </location>
</feature>
<keyword evidence="2" id="KW-1003">Cell membrane</keyword>
<comment type="subcellular location">
    <subcellularLocation>
        <location evidence="1">Cell membrane</location>
        <topology evidence="1">Multi-pass membrane protein</topology>
    </subcellularLocation>
</comment>
<organism evidence="7 8">
    <name type="scientific">Pelobacter propionicus (strain DSM 2379 / NBRC 103807 / OttBd1)</name>
    <dbReference type="NCBI Taxonomy" id="338966"/>
    <lineage>
        <taxon>Bacteria</taxon>
        <taxon>Pseudomonadati</taxon>
        <taxon>Thermodesulfobacteriota</taxon>
        <taxon>Desulfuromonadia</taxon>
        <taxon>Desulfuromonadales</taxon>
        <taxon>Desulfuromonadaceae</taxon>
        <taxon>Pelobacter</taxon>
    </lineage>
</organism>
<protein>
    <submittedName>
        <fullName evidence="7">Permease YjgP/YjgQ family protein</fullName>
    </submittedName>
</protein>
<reference evidence="7 8" key="1">
    <citation type="submission" date="2006-10" db="EMBL/GenBank/DDBJ databases">
        <title>Complete sequence of chromosome of Pelobacter propionicus DSM 2379.</title>
        <authorList>
            <consortium name="US DOE Joint Genome Institute"/>
            <person name="Copeland A."/>
            <person name="Lucas S."/>
            <person name="Lapidus A."/>
            <person name="Barry K."/>
            <person name="Detter J.C."/>
            <person name="Glavina del Rio T."/>
            <person name="Hammon N."/>
            <person name="Israni S."/>
            <person name="Dalin E."/>
            <person name="Tice H."/>
            <person name="Pitluck S."/>
            <person name="Saunders E."/>
            <person name="Brettin T."/>
            <person name="Bruce D."/>
            <person name="Han C."/>
            <person name="Tapia R."/>
            <person name="Schmutz J."/>
            <person name="Larimer F."/>
            <person name="Land M."/>
            <person name="Hauser L."/>
            <person name="Kyrpides N."/>
            <person name="Kim E."/>
            <person name="Lovley D."/>
            <person name="Richardson P."/>
        </authorList>
    </citation>
    <scope>NUCLEOTIDE SEQUENCE [LARGE SCALE GENOMIC DNA]</scope>
    <source>
        <strain evidence="8">DSM 2379 / NBRC 103807 / OttBd1</strain>
    </source>
</reference>
<keyword evidence="8" id="KW-1185">Reference proteome</keyword>
<dbReference type="GO" id="GO:0043190">
    <property type="term" value="C:ATP-binding cassette (ABC) transporter complex"/>
    <property type="evidence" value="ECO:0007669"/>
    <property type="project" value="InterPro"/>
</dbReference>
<evidence type="ECO:0000256" key="2">
    <source>
        <dbReference type="ARBA" id="ARBA00022475"/>
    </source>
</evidence>
<accession>A1API3</accession>
<dbReference type="eggNOG" id="COG0795">
    <property type="taxonomic scope" value="Bacteria"/>
</dbReference>
<dbReference type="GO" id="GO:0015920">
    <property type="term" value="P:lipopolysaccharide transport"/>
    <property type="evidence" value="ECO:0007669"/>
    <property type="project" value="TreeGrafter"/>
</dbReference>
<dbReference type="GO" id="GO:0055085">
    <property type="term" value="P:transmembrane transport"/>
    <property type="evidence" value="ECO:0007669"/>
    <property type="project" value="InterPro"/>
</dbReference>
<name>A1API3_PELPD</name>
<evidence type="ECO:0000313" key="7">
    <source>
        <dbReference type="EMBL" id="ABK99253.1"/>
    </source>
</evidence>
<keyword evidence="5 6" id="KW-0472">Membrane</keyword>
<evidence type="ECO:0000256" key="1">
    <source>
        <dbReference type="ARBA" id="ARBA00004651"/>
    </source>
</evidence>
<feature type="transmembrane region" description="Helical" evidence="6">
    <location>
        <begin position="281"/>
        <end position="299"/>
    </location>
</feature>
<feature type="transmembrane region" description="Helical" evidence="6">
    <location>
        <begin position="305"/>
        <end position="328"/>
    </location>
</feature>
<dbReference type="InterPro" id="IPR005495">
    <property type="entry name" value="LptG/LptF_permease"/>
</dbReference>
<dbReference type="NCBIfam" id="TIGR04407">
    <property type="entry name" value="LptF_YjgP"/>
    <property type="match status" value="1"/>
</dbReference>
<dbReference type="EMBL" id="CP000482">
    <property type="protein sequence ID" value="ABK99253.1"/>
    <property type="molecule type" value="Genomic_DNA"/>
</dbReference>
<feature type="transmembrane region" description="Helical" evidence="6">
    <location>
        <begin position="13"/>
        <end position="34"/>
    </location>
</feature>
<dbReference type="InterPro" id="IPR030922">
    <property type="entry name" value="LptF"/>
</dbReference>
<keyword evidence="3 6" id="KW-0812">Transmembrane</keyword>
<dbReference type="OrthoDB" id="9792188at2"/>
<dbReference type="PANTHER" id="PTHR33529">
    <property type="entry name" value="SLR0882 PROTEIN-RELATED"/>
    <property type="match status" value="1"/>
</dbReference>